<dbReference type="SUPFAM" id="SSF54791">
    <property type="entry name" value="Eukaryotic type KH-domain (KH-domain type I)"/>
    <property type="match status" value="1"/>
</dbReference>
<dbReference type="InterPro" id="IPR036612">
    <property type="entry name" value="KH_dom_type_1_sf"/>
</dbReference>
<reference evidence="4" key="1">
    <citation type="submission" date="2020-08" db="EMBL/GenBank/DDBJ databases">
        <title>Multicomponent nature underlies the extraordinary mechanical properties of spider dragline silk.</title>
        <authorList>
            <person name="Kono N."/>
            <person name="Nakamura H."/>
            <person name="Mori M."/>
            <person name="Yoshida Y."/>
            <person name="Ohtoshi R."/>
            <person name="Malay A.D."/>
            <person name="Moran D.A.P."/>
            <person name="Tomita M."/>
            <person name="Numata K."/>
            <person name="Arakawa K."/>
        </authorList>
    </citation>
    <scope>NUCLEOTIDE SEQUENCE</scope>
</reference>
<keyword evidence="1" id="KW-0677">Repeat</keyword>
<keyword evidence="2" id="KW-0694">RNA-binding</keyword>
<keyword evidence="5" id="KW-1185">Reference proteome</keyword>
<dbReference type="OrthoDB" id="10027144at2759"/>
<dbReference type="Proteomes" id="UP000887013">
    <property type="component" value="Unassembled WGS sequence"/>
</dbReference>
<name>A0A8X6N488_NEPPI</name>
<dbReference type="GO" id="GO:0010468">
    <property type="term" value="P:regulation of gene expression"/>
    <property type="evidence" value="ECO:0007669"/>
    <property type="project" value="UniProtKB-ARBA"/>
</dbReference>
<accession>A0A8X6N488</accession>
<evidence type="ECO:0000313" key="5">
    <source>
        <dbReference type="Proteomes" id="UP000887013"/>
    </source>
</evidence>
<organism evidence="4 5">
    <name type="scientific">Nephila pilipes</name>
    <name type="common">Giant wood spider</name>
    <name type="synonym">Nephila maculata</name>
    <dbReference type="NCBI Taxonomy" id="299642"/>
    <lineage>
        <taxon>Eukaryota</taxon>
        <taxon>Metazoa</taxon>
        <taxon>Ecdysozoa</taxon>
        <taxon>Arthropoda</taxon>
        <taxon>Chelicerata</taxon>
        <taxon>Arachnida</taxon>
        <taxon>Araneae</taxon>
        <taxon>Araneomorphae</taxon>
        <taxon>Entelegynae</taxon>
        <taxon>Araneoidea</taxon>
        <taxon>Nephilidae</taxon>
        <taxon>Nephila</taxon>
    </lineage>
</organism>
<dbReference type="Gene3D" id="3.30.1370.10">
    <property type="entry name" value="K Homology domain, type 1"/>
    <property type="match status" value="2"/>
</dbReference>
<dbReference type="InterPro" id="IPR004088">
    <property type="entry name" value="KH_dom_type_1"/>
</dbReference>
<dbReference type="EMBL" id="BMAW01099943">
    <property type="protein sequence ID" value="GFS92612.1"/>
    <property type="molecule type" value="Genomic_DNA"/>
</dbReference>
<dbReference type="GO" id="GO:0003729">
    <property type="term" value="F:mRNA binding"/>
    <property type="evidence" value="ECO:0007669"/>
    <property type="project" value="TreeGrafter"/>
</dbReference>
<gene>
    <name evidence="4" type="primary">Hdlbp</name>
    <name evidence="4" type="ORF">NPIL_456791</name>
</gene>
<dbReference type="PROSITE" id="PS50084">
    <property type="entry name" value="KH_TYPE_1"/>
    <property type="match status" value="1"/>
</dbReference>
<evidence type="ECO:0000259" key="3">
    <source>
        <dbReference type="Pfam" id="PF00013"/>
    </source>
</evidence>
<dbReference type="PANTHER" id="PTHR10627">
    <property type="entry name" value="SCP160"/>
    <property type="match status" value="1"/>
</dbReference>
<dbReference type="Pfam" id="PF00013">
    <property type="entry name" value="KH_1"/>
    <property type="match status" value="1"/>
</dbReference>
<proteinExistence type="predicted"/>
<dbReference type="PANTHER" id="PTHR10627:SF31">
    <property type="entry name" value="DODECA-SATELLITE-BINDING PROTEIN 1, ISOFORM A"/>
    <property type="match status" value="1"/>
</dbReference>
<evidence type="ECO:0000256" key="2">
    <source>
        <dbReference type="PROSITE-ProRule" id="PRU00117"/>
    </source>
</evidence>
<dbReference type="AlphaFoldDB" id="A0A8X6N488"/>
<evidence type="ECO:0000256" key="1">
    <source>
        <dbReference type="ARBA" id="ARBA00022737"/>
    </source>
</evidence>
<sequence>MFHLFIFGSFNKTINQINGETKAIINNPPASVMTDEHTIAGEKEATFQLKGEESDVNAIRGHDEDVLLAKRKILKIQDKLDNVITQEIMMPPKLHNSIIGIKGRLIREIIEECGCVTINFPTGGTGSDKVSIRGSLDDVMKAEETSS</sequence>
<protein>
    <submittedName>
        <fullName evidence="4">Vigilin</fullName>
    </submittedName>
</protein>
<feature type="domain" description="K Homology" evidence="3">
    <location>
        <begin position="85"/>
        <end position="144"/>
    </location>
</feature>
<evidence type="ECO:0000313" key="4">
    <source>
        <dbReference type="EMBL" id="GFS92612.1"/>
    </source>
</evidence>
<comment type="caution">
    <text evidence="4">The sequence shown here is derived from an EMBL/GenBank/DDBJ whole genome shotgun (WGS) entry which is preliminary data.</text>
</comment>